<evidence type="ECO:0000313" key="2">
    <source>
        <dbReference type="EMBL" id="OQR77910.1"/>
    </source>
</evidence>
<feature type="region of interest" description="Disordered" evidence="1">
    <location>
        <begin position="87"/>
        <end position="114"/>
    </location>
</feature>
<organism evidence="2 3">
    <name type="scientific">Tropilaelaps mercedesae</name>
    <dbReference type="NCBI Taxonomy" id="418985"/>
    <lineage>
        <taxon>Eukaryota</taxon>
        <taxon>Metazoa</taxon>
        <taxon>Ecdysozoa</taxon>
        <taxon>Arthropoda</taxon>
        <taxon>Chelicerata</taxon>
        <taxon>Arachnida</taxon>
        <taxon>Acari</taxon>
        <taxon>Parasitiformes</taxon>
        <taxon>Mesostigmata</taxon>
        <taxon>Gamasina</taxon>
        <taxon>Dermanyssoidea</taxon>
        <taxon>Laelapidae</taxon>
        <taxon>Tropilaelaps</taxon>
    </lineage>
</organism>
<evidence type="ECO:0000256" key="1">
    <source>
        <dbReference type="SAM" id="MobiDB-lite"/>
    </source>
</evidence>
<name>A0A1V9XWQ2_9ACAR</name>
<accession>A0A1V9XWQ2</accession>
<dbReference type="AlphaFoldDB" id="A0A1V9XWQ2"/>
<evidence type="ECO:0000313" key="3">
    <source>
        <dbReference type="Proteomes" id="UP000192247"/>
    </source>
</evidence>
<protein>
    <submittedName>
        <fullName evidence="2">Uncharacterized protein</fullName>
    </submittedName>
</protein>
<dbReference type="EMBL" id="MNPL01002881">
    <property type="protein sequence ID" value="OQR77910.1"/>
    <property type="molecule type" value="Genomic_DNA"/>
</dbReference>
<reference evidence="2 3" key="1">
    <citation type="journal article" date="2017" name="Gigascience">
        <title>Draft genome of the honey bee ectoparasitic mite, Tropilaelaps mercedesae, is shaped by the parasitic life history.</title>
        <authorList>
            <person name="Dong X."/>
            <person name="Armstrong S.D."/>
            <person name="Xia D."/>
            <person name="Makepeace B.L."/>
            <person name="Darby A.C."/>
            <person name="Kadowaki T."/>
        </authorList>
    </citation>
    <scope>NUCLEOTIDE SEQUENCE [LARGE SCALE GENOMIC DNA]</scope>
    <source>
        <strain evidence="2">Wuxi-XJTLU</strain>
    </source>
</reference>
<dbReference type="Proteomes" id="UP000192247">
    <property type="component" value="Unassembled WGS sequence"/>
</dbReference>
<sequence length="114" mass="12046">MGLASSLPSDGVMSQCKVDKAPTILPSSALPLRVTYDARAAQSARLVHACSGGVKSVHVNFGKRCLATNLIQPGLLPQSSPRADIIQEPSEHVGTPSPRPPKEMYSGLLAMARR</sequence>
<proteinExistence type="predicted"/>
<gene>
    <name evidence="2" type="ORF">BIW11_06758</name>
</gene>
<comment type="caution">
    <text evidence="2">The sequence shown here is derived from an EMBL/GenBank/DDBJ whole genome shotgun (WGS) entry which is preliminary data.</text>
</comment>
<keyword evidence="3" id="KW-1185">Reference proteome</keyword>
<dbReference type="InParanoid" id="A0A1V9XWQ2"/>